<evidence type="ECO:0000313" key="10">
    <source>
        <dbReference type="Proteomes" id="UP000254519"/>
    </source>
</evidence>
<sequence length="344" mass="38477">MNITSEKLDNRWTLYTLKNDQKMSVSILNFGGIITEILVPNREGIVENVVLKYNNIADYEQNPSYFGSIIGRVAGRIANGVFSLNDKLINLPANDGKHHLHGGPSGFHNVIWNAETFESNHSVGLRLQHTSPHMSSGYPGNLDVSVIYTLTNDNELIIDYEGISDQDTILTMTNHSYFNLSGNAKQTIHHHGVTMDAREIAELDTELIPTGKKLDVSSTPFDFREGLELQHGIQSDYNQNTIASNGYDHYFIFENQEPIFVREKTSGRKMTIQTNQPGVVMYTANTMTDEIAFAEGDAGPYKGVCFETQGSPASLEHPEFPSILLKAGEKYMKQTSFKFDVEED</sequence>
<evidence type="ECO:0000256" key="4">
    <source>
        <dbReference type="ARBA" id="ARBA00023277"/>
    </source>
</evidence>
<organism evidence="9 10">
    <name type="scientific">Sporosarcina pasteurii</name>
    <name type="common">Bacillus pasteurii</name>
    <dbReference type="NCBI Taxonomy" id="1474"/>
    <lineage>
        <taxon>Bacteria</taxon>
        <taxon>Bacillati</taxon>
        <taxon>Bacillota</taxon>
        <taxon>Bacilli</taxon>
        <taxon>Bacillales</taxon>
        <taxon>Caryophanaceae</taxon>
        <taxon>Sporosarcina</taxon>
    </lineage>
</organism>
<evidence type="ECO:0000256" key="8">
    <source>
        <dbReference type="PIRSR" id="PIRSR005096-3"/>
    </source>
</evidence>
<feature type="binding site" evidence="8">
    <location>
        <begin position="175"/>
        <end position="177"/>
    </location>
    <ligand>
        <name>beta-D-galactose</name>
        <dbReference type="ChEBI" id="CHEBI:27667"/>
    </ligand>
</feature>
<proteinExistence type="inferred from homology"/>
<dbReference type="OrthoDB" id="9779408at2"/>
<dbReference type="GO" id="GO:0005737">
    <property type="term" value="C:cytoplasm"/>
    <property type="evidence" value="ECO:0007669"/>
    <property type="project" value="TreeGrafter"/>
</dbReference>
<evidence type="ECO:0000256" key="5">
    <source>
        <dbReference type="PIRNR" id="PIRNR005096"/>
    </source>
</evidence>
<dbReference type="NCBIfam" id="NF008277">
    <property type="entry name" value="PRK11055.1"/>
    <property type="match status" value="1"/>
</dbReference>
<dbReference type="GO" id="GO:0006006">
    <property type="term" value="P:glucose metabolic process"/>
    <property type="evidence" value="ECO:0007669"/>
    <property type="project" value="TreeGrafter"/>
</dbReference>
<evidence type="ECO:0000256" key="7">
    <source>
        <dbReference type="PIRSR" id="PIRSR005096-2"/>
    </source>
</evidence>
<dbReference type="UniPathway" id="UPA00242"/>
<evidence type="ECO:0000256" key="2">
    <source>
        <dbReference type="ARBA" id="ARBA00006206"/>
    </source>
</evidence>
<feature type="active site" description="Proton acceptor" evidence="6">
    <location>
        <position position="307"/>
    </location>
</feature>
<keyword evidence="4 5" id="KW-0119">Carbohydrate metabolism</keyword>
<dbReference type="SUPFAM" id="SSF74650">
    <property type="entry name" value="Galactose mutarotase-like"/>
    <property type="match status" value="1"/>
</dbReference>
<comment type="similarity">
    <text evidence="2 5">Belongs to the aldose epimerase family.</text>
</comment>
<dbReference type="InterPro" id="IPR047215">
    <property type="entry name" value="Galactose_mutarotase-like"/>
</dbReference>
<dbReference type="AlphaFoldDB" id="A0A380BDI7"/>
<dbReference type="GO" id="GO:0033499">
    <property type="term" value="P:galactose catabolic process via UDP-galactose, Leloir pathway"/>
    <property type="evidence" value="ECO:0007669"/>
    <property type="project" value="TreeGrafter"/>
</dbReference>
<feature type="binding site" evidence="7">
    <location>
        <position position="248"/>
    </location>
    <ligand>
        <name>beta-D-galactose</name>
        <dbReference type="ChEBI" id="CHEBI:27667"/>
    </ligand>
</feature>
<keyword evidence="3 5" id="KW-0413">Isomerase</keyword>
<evidence type="ECO:0000256" key="3">
    <source>
        <dbReference type="ARBA" id="ARBA00023235"/>
    </source>
</evidence>
<dbReference type="Gene3D" id="2.70.98.10">
    <property type="match status" value="1"/>
</dbReference>
<comment type="catalytic activity">
    <reaction evidence="5">
        <text>alpha-D-glucose = beta-D-glucose</text>
        <dbReference type="Rhea" id="RHEA:10264"/>
        <dbReference type="ChEBI" id="CHEBI:15903"/>
        <dbReference type="ChEBI" id="CHEBI:17925"/>
        <dbReference type="EC" id="5.1.3.3"/>
    </reaction>
</comment>
<dbReference type="InterPro" id="IPR015443">
    <property type="entry name" value="Aldose_1-epimerase"/>
</dbReference>
<dbReference type="PIRSF" id="PIRSF005096">
    <property type="entry name" value="GALM"/>
    <property type="match status" value="1"/>
</dbReference>
<dbReference type="InterPro" id="IPR014718">
    <property type="entry name" value="GH-type_carb-bd"/>
</dbReference>
<evidence type="ECO:0000256" key="6">
    <source>
        <dbReference type="PIRSR" id="PIRSR005096-1"/>
    </source>
</evidence>
<dbReference type="Proteomes" id="UP000254519">
    <property type="component" value="Unassembled WGS sequence"/>
</dbReference>
<keyword evidence="10" id="KW-1185">Reference proteome</keyword>
<feature type="active site" description="Proton donor" evidence="6">
    <location>
        <position position="175"/>
    </location>
</feature>
<dbReference type="PANTHER" id="PTHR10091">
    <property type="entry name" value="ALDOSE-1-EPIMERASE"/>
    <property type="match status" value="1"/>
</dbReference>
<gene>
    <name evidence="9" type="primary">mro</name>
    <name evidence="9" type="ORF">NCTC4822_00675</name>
</gene>
<dbReference type="PANTHER" id="PTHR10091:SF0">
    <property type="entry name" value="GALACTOSE MUTAROTASE"/>
    <property type="match status" value="1"/>
</dbReference>
<comment type="pathway">
    <text evidence="1 5">Carbohydrate metabolism; hexose metabolism.</text>
</comment>
<dbReference type="GO" id="GO:0030246">
    <property type="term" value="F:carbohydrate binding"/>
    <property type="evidence" value="ECO:0007669"/>
    <property type="project" value="InterPro"/>
</dbReference>
<dbReference type="Pfam" id="PF01263">
    <property type="entry name" value="Aldose_epim"/>
    <property type="match status" value="1"/>
</dbReference>
<dbReference type="InterPro" id="IPR008183">
    <property type="entry name" value="Aldose_1/G6P_1-epimerase"/>
</dbReference>
<dbReference type="GO" id="GO:0004034">
    <property type="term" value="F:aldose 1-epimerase activity"/>
    <property type="evidence" value="ECO:0007669"/>
    <property type="project" value="UniProtKB-EC"/>
</dbReference>
<protein>
    <recommendedName>
        <fullName evidence="5">Aldose 1-epimerase</fullName>
        <ecNumber evidence="5">5.1.3.3</ecNumber>
    </recommendedName>
</protein>
<accession>A0A380BDI7</accession>
<evidence type="ECO:0000313" key="9">
    <source>
        <dbReference type="EMBL" id="SUI99621.1"/>
    </source>
</evidence>
<evidence type="ECO:0000256" key="1">
    <source>
        <dbReference type="ARBA" id="ARBA00005028"/>
    </source>
</evidence>
<dbReference type="EC" id="5.1.3.3" evidence="5"/>
<reference evidence="9 10" key="1">
    <citation type="submission" date="2018-06" db="EMBL/GenBank/DDBJ databases">
        <authorList>
            <consortium name="Pathogen Informatics"/>
            <person name="Doyle S."/>
        </authorList>
    </citation>
    <scope>NUCLEOTIDE SEQUENCE [LARGE SCALE GENOMIC DNA]</scope>
    <source>
        <strain evidence="10">ATCC 11859 / DSM 33 / NCIB 8841 / NCTC 4822</strain>
    </source>
</reference>
<dbReference type="EMBL" id="UGYZ01000002">
    <property type="protein sequence ID" value="SUI99621.1"/>
    <property type="molecule type" value="Genomic_DNA"/>
</dbReference>
<dbReference type="CDD" id="cd09019">
    <property type="entry name" value="galactose_mutarotase_like"/>
    <property type="match status" value="1"/>
</dbReference>
<dbReference type="RefSeq" id="WP_115360141.1">
    <property type="nucleotide sequence ID" value="NZ_CP038012.1"/>
</dbReference>
<dbReference type="InterPro" id="IPR011013">
    <property type="entry name" value="Gal_mutarotase_sf_dom"/>
</dbReference>
<name>A0A380BDI7_SPOPA</name>